<protein>
    <submittedName>
        <fullName evidence="1">Uncharacterized protein</fullName>
    </submittedName>
</protein>
<accession>A0A1X0BM63</accession>
<dbReference type="KEGG" id="mcee:MCEL_18740"/>
<gene>
    <name evidence="1" type="ORF">MCEL_18740</name>
</gene>
<sequence>MRSLGQALILMIVLSAIIEMWPVLVAVVVLVVASRLLLLWYEANEDRRAVEAARAARLIAHADREHAQVQQGDLDGIYGRYPVPEDFRGAGIWMADDRPIERI</sequence>
<reference evidence="1 2" key="1">
    <citation type="journal article" date="2019" name="Emerg. Microbes Infect.">
        <title>Comprehensive subspecies identification of 175 nontuberculous mycobacteria species based on 7547 genomic profiles.</title>
        <authorList>
            <person name="Matsumoto Y."/>
            <person name="Kinjo T."/>
            <person name="Motooka D."/>
            <person name="Nabeya D."/>
            <person name="Jung N."/>
            <person name="Uechi K."/>
            <person name="Horii T."/>
            <person name="Iida T."/>
            <person name="Fujita J."/>
            <person name="Nakamura S."/>
        </authorList>
    </citation>
    <scope>NUCLEOTIDE SEQUENCE [LARGE SCALE GENOMIC DNA]</scope>
    <source>
        <strain evidence="1 2">JCM 18439</strain>
    </source>
</reference>
<dbReference type="EMBL" id="AP022591">
    <property type="protein sequence ID" value="BBY43579.1"/>
    <property type="molecule type" value="Genomic_DNA"/>
</dbReference>
<name>A0A1X0BM63_MYCCF</name>
<keyword evidence="2" id="KW-1185">Reference proteome</keyword>
<dbReference type="Proteomes" id="UP000466431">
    <property type="component" value="Chromosome"/>
</dbReference>
<evidence type="ECO:0000313" key="2">
    <source>
        <dbReference type="Proteomes" id="UP000466431"/>
    </source>
</evidence>
<dbReference type="AlphaFoldDB" id="A0A1X0BM63"/>
<proteinExistence type="predicted"/>
<dbReference type="RefSeq" id="WP_083006724.1">
    <property type="nucleotide sequence ID" value="NZ_AP022591.1"/>
</dbReference>
<evidence type="ECO:0000313" key="1">
    <source>
        <dbReference type="EMBL" id="BBY43579.1"/>
    </source>
</evidence>
<dbReference type="OrthoDB" id="4764800at2"/>
<organism evidence="1 2">
    <name type="scientific">Mycolicibacterium celeriflavum</name>
    <name type="common">Mycobacterium celeriflavum</name>
    <dbReference type="NCBI Taxonomy" id="1249101"/>
    <lineage>
        <taxon>Bacteria</taxon>
        <taxon>Bacillati</taxon>
        <taxon>Actinomycetota</taxon>
        <taxon>Actinomycetes</taxon>
        <taxon>Mycobacteriales</taxon>
        <taxon>Mycobacteriaceae</taxon>
        <taxon>Mycolicibacterium</taxon>
    </lineage>
</organism>